<evidence type="ECO:0000313" key="1">
    <source>
        <dbReference type="EMBL" id="KNE93759.1"/>
    </source>
</evidence>
<name>A0A0L0V446_9BASI</name>
<protein>
    <submittedName>
        <fullName evidence="1">Uncharacterized protein</fullName>
    </submittedName>
</protein>
<comment type="caution">
    <text evidence="1">The sequence shown here is derived from an EMBL/GenBank/DDBJ whole genome shotgun (WGS) entry which is preliminary data.</text>
</comment>
<accession>A0A0L0V446</accession>
<organism evidence="1 2">
    <name type="scientific">Puccinia striiformis f. sp. tritici PST-78</name>
    <dbReference type="NCBI Taxonomy" id="1165861"/>
    <lineage>
        <taxon>Eukaryota</taxon>
        <taxon>Fungi</taxon>
        <taxon>Dikarya</taxon>
        <taxon>Basidiomycota</taxon>
        <taxon>Pucciniomycotina</taxon>
        <taxon>Pucciniomycetes</taxon>
        <taxon>Pucciniales</taxon>
        <taxon>Pucciniaceae</taxon>
        <taxon>Puccinia</taxon>
    </lineage>
</organism>
<reference evidence="2" key="1">
    <citation type="submission" date="2014-03" db="EMBL/GenBank/DDBJ databases">
        <title>The Genome Sequence of Puccinia striiformis f. sp. tritici PST-78.</title>
        <authorList>
            <consortium name="The Broad Institute Genome Sequencing Platform"/>
            <person name="Cuomo C."/>
            <person name="Hulbert S."/>
            <person name="Chen X."/>
            <person name="Walker B."/>
            <person name="Young S.K."/>
            <person name="Zeng Q."/>
            <person name="Gargeya S."/>
            <person name="Fitzgerald M."/>
            <person name="Haas B."/>
            <person name="Abouelleil A."/>
            <person name="Alvarado L."/>
            <person name="Arachchi H.M."/>
            <person name="Berlin A.M."/>
            <person name="Chapman S.B."/>
            <person name="Goldberg J."/>
            <person name="Griggs A."/>
            <person name="Gujja S."/>
            <person name="Hansen M."/>
            <person name="Howarth C."/>
            <person name="Imamovic A."/>
            <person name="Larimer J."/>
            <person name="McCowan C."/>
            <person name="Montmayeur A."/>
            <person name="Murphy C."/>
            <person name="Neiman D."/>
            <person name="Pearson M."/>
            <person name="Priest M."/>
            <person name="Roberts A."/>
            <person name="Saif S."/>
            <person name="Shea T."/>
            <person name="Sisk P."/>
            <person name="Sykes S."/>
            <person name="Wortman J."/>
            <person name="Nusbaum C."/>
            <person name="Birren B."/>
        </authorList>
    </citation>
    <scope>NUCLEOTIDE SEQUENCE [LARGE SCALE GENOMIC DNA]</scope>
    <source>
        <strain evidence="2">race PST-78</strain>
    </source>
</reference>
<gene>
    <name evidence="1" type="ORF">PSTG_12862</name>
</gene>
<dbReference type="Proteomes" id="UP000054564">
    <property type="component" value="Unassembled WGS sequence"/>
</dbReference>
<sequence>MANSETSASSQTADLVLEALADLLGRYEHAGLYGLRGIEKDELTDAEMGEKNQLFDKVQSSLILSIYNHTNSFLYSLNLHHDWRKQTEAESQLTCEHLSKLNQTLKETSECIHLVSGEFDGCADLIKALELDKWEDKLDSYFDSFLKTLNILIQPTISYDSNIGAVRKHVIQLSKSTIPLVKLARILRNIITKRNPKRLPFTLDTELNSKTLFQLYHNAEQNCENF</sequence>
<dbReference type="PANTHER" id="PTHR33069">
    <property type="entry name" value="CHROMOSOME 7, WHOLE GENOME SHOTGUN SEQUENCE-RELATED"/>
    <property type="match status" value="1"/>
</dbReference>
<dbReference type="OrthoDB" id="10338335at2759"/>
<keyword evidence="2" id="KW-1185">Reference proteome</keyword>
<proteinExistence type="predicted"/>
<dbReference type="EMBL" id="AJIL01000130">
    <property type="protein sequence ID" value="KNE93759.1"/>
    <property type="molecule type" value="Genomic_DNA"/>
</dbReference>
<dbReference type="PANTHER" id="PTHR33069:SF3">
    <property type="entry name" value="DYNEIN HEAVY CHAIN TAIL DOMAIN-CONTAINING PROTEIN"/>
    <property type="match status" value="1"/>
</dbReference>
<evidence type="ECO:0000313" key="2">
    <source>
        <dbReference type="Proteomes" id="UP000054564"/>
    </source>
</evidence>
<dbReference type="AlphaFoldDB" id="A0A0L0V446"/>